<evidence type="ECO:0000313" key="4">
    <source>
        <dbReference type="Proteomes" id="UP000667650"/>
    </source>
</evidence>
<gene>
    <name evidence="3" type="ORF">GTQ34_11215</name>
</gene>
<dbReference type="AlphaFoldDB" id="A0A964TCS5"/>
<dbReference type="EMBL" id="JAAABI010000003">
    <property type="protein sequence ID" value="NAY92490.1"/>
    <property type="molecule type" value="Genomic_DNA"/>
</dbReference>
<evidence type="ECO:0000256" key="1">
    <source>
        <dbReference type="ARBA" id="ARBA00022729"/>
    </source>
</evidence>
<evidence type="ECO:0000313" key="3">
    <source>
        <dbReference type="EMBL" id="NAY92490.1"/>
    </source>
</evidence>
<keyword evidence="1" id="KW-0732">Signal</keyword>
<dbReference type="Pfam" id="PF13778">
    <property type="entry name" value="DUF4174"/>
    <property type="match status" value="1"/>
</dbReference>
<reference evidence="3" key="1">
    <citation type="submission" date="2020-01" db="EMBL/GenBank/DDBJ databases">
        <title>Muricauda ochracea sp. nov., isolated from a tidal flat of Garorim bay in Korea.</title>
        <authorList>
            <person name="Kim D."/>
            <person name="Yoo Y."/>
            <person name="Kim J.-J."/>
        </authorList>
    </citation>
    <scope>NUCLEOTIDE SEQUENCE</scope>
    <source>
        <strain evidence="3">JGD-17</strain>
    </source>
</reference>
<dbReference type="Proteomes" id="UP000667650">
    <property type="component" value="Unassembled WGS sequence"/>
</dbReference>
<proteinExistence type="predicted"/>
<name>A0A964TCS5_9FLAO</name>
<evidence type="ECO:0000259" key="2">
    <source>
        <dbReference type="Pfam" id="PF13778"/>
    </source>
</evidence>
<sequence length="128" mass="14990">MRKIFLILIIFVVIPMNAQNLSDYRWKKRLVLLVSFDFESSLVKSQIQCLEKTSIELKERDMLMLKLYPTDQKLTVFNIGNNFEGVLLIGKDGGLKARYPYVVKPNTLFELVDSMPMRKSEMRKKKGR</sequence>
<comment type="caution">
    <text evidence="3">The sequence shown here is derived from an EMBL/GenBank/DDBJ whole genome shotgun (WGS) entry which is preliminary data.</text>
</comment>
<keyword evidence="4" id="KW-1185">Reference proteome</keyword>
<dbReference type="InterPro" id="IPR025232">
    <property type="entry name" value="DUF4174"/>
</dbReference>
<accession>A0A964TCS5</accession>
<protein>
    <submittedName>
        <fullName evidence="3">DUF4174 domain-containing protein</fullName>
    </submittedName>
</protein>
<dbReference type="RefSeq" id="WP_166523903.1">
    <property type="nucleotide sequence ID" value="NZ_JAAABI010000003.1"/>
</dbReference>
<feature type="domain" description="DUF4174" evidence="2">
    <location>
        <begin position="21"/>
        <end position="121"/>
    </location>
</feature>
<organism evidence="3 4">
    <name type="scientific">Flagellimonas ochracea</name>
    <dbReference type="NCBI Taxonomy" id="2696472"/>
    <lineage>
        <taxon>Bacteria</taxon>
        <taxon>Pseudomonadati</taxon>
        <taxon>Bacteroidota</taxon>
        <taxon>Flavobacteriia</taxon>
        <taxon>Flavobacteriales</taxon>
        <taxon>Flavobacteriaceae</taxon>
        <taxon>Flagellimonas</taxon>
    </lineage>
</organism>